<keyword evidence="2" id="KW-1185">Reference proteome</keyword>
<protein>
    <submittedName>
        <fullName evidence="1">Uncharacterized protein</fullName>
    </submittedName>
</protein>
<evidence type="ECO:0000313" key="2">
    <source>
        <dbReference type="Proteomes" id="UP001232163"/>
    </source>
</evidence>
<name>A0ABT9MHU3_9DEIO</name>
<dbReference type="RefSeq" id="WP_307469071.1">
    <property type="nucleotide sequence ID" value="NZ_JAURUR010000020.1"/>
</dbReference>
<comment type="caution">
    <text evidence="1">The sequence shown here is derived from an EMBL/GenBank/DDBJ whole genome shotgun (WGS) entry which is preliminary data.</text>
</comment>
<reference evidence="1 2" key="1">
    <citation type="submission" date="2023-07" db="EMBL/GenBank/DDBJ databases">
        <title>Genomic Encyclopedia of Type Strains, Phase IV (KMG-IV): sequencing the most valuable type-strain genomes for metagenomic binning, comparative biology and taxonomic classification.</title>
        <authorList>
            <person name="Goeker M."/>
        </authorList>
    </citation>
    <scope>NUCLEOTIDE SEQUENCE [LARGE SCALE GENOMIC DNA]</scope>
    <source>
        <strain evidence="1 2">NIO-1023</strain>
    </source>
</reference>
<sequence length="101" mass="11577">MTHNQPIQAALTTEGLHLALSTLRSKWRRPGAKFTGEVDVQPDRVTQAFTFDDQPYEVTIFADQTLQVREMDGTRKKDVSIPRGLALPKEFRRTDTYNRAE</sequence>
<evidence type="ECO:0000313" key="1">
    <source>
        <dbReference type="EMBL" id="MDP9766159.1"/>
    </source>
</evidence>
<gene>
    <name evidence="1" type="ORF">QO006_003623</name>
</gene>
<dbReference type="Proteomes" id="UP001232163">
    <property type="component" value="Unassembled WGS sequence"/>
</dbReference>
<organism evidence="1 2">
    <name type="scientific">Deinococcus enclensis</name>
    <dbReference type="NCBI Taxonomy" id="1049582"/>
    <lineage>
        <taxon>Bacteria</taxon>
        <taxon>Thermotogati</taxon>
        <taxon>Deinococcota</taxon>
        <taxon>Deinococci</taxon>
        <taxon>Deinococcales</taxon>
        <taxon>Deinococcaceae</taxon>
        <taxon>Deinococcus</taxon>
    </lineage>
</organism>
<accession>A0ABT9MHU3</accession>
<dbReference type="EMBL" id="JAURUR010000020">
    <property type="protein sequence ID" value="MDP9766159.1"/>
    <property type="molecule type" value="Genomic_DNA"/>
</dbReference>
<proteinExistence type="predicted"/>